<dbReference type="AlphaFoldDB" id="A0A9N8ZMT5"/>
<gene>
    <name evidence="1" type="ORF">AMORRO_LOCUS3243</name>
</gene>
<keyword evidence="2" id="KW-1185">Reference proteome</keyword>
<evidence type="ECO:0000313" key="1">
    <source>
        <dbReference type="EMBL" id="CAG8500817.1"/>
    </source>
</evidence>
<proteinExistence type="predicted"/>
<accession>A0A9N8ZMT5</accession>
<sequence>MGPSDDLPATVTTCSQESRPYSFEFDHSGSNSTAYNVANSKPFHVNQPVNFGIDSHALYYGTNVQNLSAEFHAFLPDSAYTENLFVVDSEVPVPSNVKTCVFPTSAVADSTQLNPRK</sequence>
<evidence type="ECO:0000313" key="2">
    <source>
        <dbReference type="Proteomes" id="UP000789342"/>
    </source>
</evidence>
<name>A0A9N8ZMT5_9GLOM</name>
<protein>
    <submittedName>
        <fullName evidence="1">17062_t:CDS:1</fullName>
    </submittedName>
</protein>
<reference evidence="1" key="1">
    <citation type="submission" date="2021-06" db="EMBL/GenBank/DDBJ databases">
        <authorList>
            <person name="Kallberg Y."/>
            <person name="Tangrot J."/>
            <person name="Rosling A."/>
        </authorList>
    </citation>
    <scope>NUCLEOTIDE SEQUENCE</scope>
    <source>
        <strain evidence="1">CL551</strain>
    </source>
</reference>
<comment type="caution">
    <text evidence="1">The sequence shown here is derived from an EMBL/GenBank/DDBJ whole genome shotgun (WGS) entry which is preliminary data.</text>
</comment>
<dbReference type="Proteomes" id="UP000789342">
    <property type="component" value="Unassembled WGS sequence"/>
</dbReference>
<organism evidence="1 2">
    <name type="scientific">Acaulospora morrowiae</name>
    <dbReference type="NCBI Taxonomy" id="94023"/>
    <lineage>
        <taxon>Eukaryota</taxon>
        <taxon>Fungi</taxon>
        <taxon>Fungi incertae sedis</taxon>
        <taxon>Mucoromycota</taxon>
        <taxon>Glomeromycotina</taxon>
        <taxon>Glomeromycetes</taxon>
        <taxon>Diversisporales</taxon>
        <taxon>Acaulosporaceae</taxon>
        <taxon>Acaulospora</taxon>
    </lineage>
</organism>
<dbReference type="EMBL" id="CAJVPV010001541">
    <property type="protein sequence ID" value="CAG8500817.1"/>
    <property type="molecule type" value="Genomic_DNA"/>
</dbReference>